<evidence type="ECO:0000256" key="1">
    <source>
        <dbReference type="SAM" id="Phobius"/>
    </source>
</evidence>
<protein>
    <submittedName>
        <fullName evidence="3">Uncharacterized protein LOC103711365</fullName>
    </submittedName>
</protein>
<reference evidence="2" key="1">
    <citation type="journal article" date="2019" name="Nat. Commun.">
        <title>Genome-wide association mapping of date palm fruit traits.</title>
        <authorList>
            <person name="Hazzouri K.M."/>
            <person name="Gros-Balthazard M."/>
            <person name="Flowers J.M."/>
            <person name="Copetti D."/>
            <person name="Lemansour A."/>
            <person name="Lebrun M."/>
            <person name="Masmoudi K."/>
            <person name="Ferrand S."/>
            <person name="Dhar M.I."/>
            <person name="Fresquez Z.A."/>
            <person name="Rosas U."/>
            <person name="Zhang J."/>
            <person name="Talag J."/>
            <person name="Lee S."/>
            <person name="Kudrna D."/>
            <person name="Powell R.F."/>
            <person name="Leitch I.J."/>
            <person name="Krueger R.R."/>
            <person name="Wing R.A."/>
            <person name="Amiri K.M.A."/>
            <person name="Purugganan M.D."/>
        </authorList>
    </citation>
    <scope>NUCLEOTIDE SEQUENCE [LARGE SCALE GENOMIC DNA]</scope>
    <source>
        <strain evidence="2">cv. Khalas</strain>
    </source>
</reference>
<dbReference type="KEGG" id="pda:103711365"/>
<dbReference type="AlphaFoldDB" id="A0A8B9ACA8"/>
<keyword evidence="1" id="KW-0472">Membrane</keyword>
<sequence length="243" mass="27441">MPTLPTTAHLQFQTSKILVTTHIYHHLAHPKSFISNPLKKSISIKKPSTCLVPHGAKSSSGPGGIDFRKIERVIRLHSAIKNRRIKELLDLAADECRDYLDILLTIDPVELSQKVLDVFYAFLLSNRIQLVIKPAKDVGVDIGIKCCLEWPESRLPLLPGCSLYSSHIYHGMVFVRKETNILGSLHHRMELLGPKLEKIFLPMIDKIVPSGVLEGKSRVAFLYCLLSLVFMVVFLVFFKNTFV</sequence>
<evidence type="ECO:0000313" key="3">
    <source>
        <dbReference type="RefSeq" id="XP_038984135.1"/>
    </source>
</evidence>
<accession>A0A8B9ACA8</accession>
<dbReference type="Proteomes" id="UP000228380">
    <property type="component" value="Chromosome 7"/>
</dbReference>
<organism evidence="2 3">
    <name type="scientific">Phoenix dactylifera</name>
    <name type="common">Date palm</name>
    <dbReference type="NCBI Taxonomy" id="42345"/>
    <lineage>
        <taxon>Eukaryota</taxon>
        <taxon>Viridiplantae</taxon>
        <taxon>Streptophyta</taxon>
        <taxon>Embryophyta</taxon>
        <taxon>Tracheophyta</taxon>
        <taxon>Spermatophyta</taxon>
        <taxon>Magnoliopsida</taxon>
        <taxon>Liliopsida</taxon>
        <taxon>Arecaceae</taxon>
        <taxon>Coryphoideae</taxon>
        <taxon>Phoeniceae</taxon>
        <taxon>Phoenix</taxon>
    </lineage>
</organism>
<name>A0A8B9ACA8_PHODC</name>
<reference evidence="3" key="2">
    <citation type="submission" date="2025-08" db="UniProtKB">
        <authorList>
            <consortium name="RefSeq"/>
        </authorList>
    </citation>
    <scope>IDENTIFICATION</scope>
    <source>
        <tissue evidence="3">Young leaves</tissue>
    </source>
</reference>
<dbReference type="RefSeq" id="XP_038984135.1">
    <property type="nucleotide sequence ID" value="XM_039128207.1"/>
</dbReference>
<dbReference type="PANTHER" id="PTHR33698:SF6">
    <property type="entry name" value="TRANSMEMBRANE PROTEIN"/>
    <property type="match status" value="1"/>
</dbReference>
<dbReference type="PANTHER" id="PTHR33698">
    <property type="entry name" value="NUCLEAR TRANSPORT FACTOR 2 (NTF2)-LIKE PROTEIN"/>
    <property type="match status" value="1"/>
</dbReference>
<dbReference type="GeneID" id="103711365"/>
<keyword evidence="2" id="KW-1185">Reference proteome</keyword>
<keyword evidence="1" id="KW-0812">Transmembrane</keyword>
<gene>
    <name evidence="3" type="primary">LOC103711365</name>
</gene>
<evidence type="ECO:0000313" key="2">
    <source>
        <dbReference type="Proteomes" id="UP000228380"/>
    </source>
</evidence>
<keyword evidence="1" id="KW-1133">Transmembrane helix</keyword>
<feature type="transmembrane region" description="Helical" evidence="1">
    <location>
        <begin position="220"/>
        <end position="238"/>
    </location>
</feature>
<dbReference type="OrthoDB" id="753811at2759"/>
<proteinExistence type="predicted"/>